<dbReference type="PROSITE" id="PS50112">
    <property type="entry name" value="PAS"/>
    <property type="match status" value="2"/>
</dbReference>
<keyword evidence="3" id="KW-0597">Phosphoprotein</keyword>
<evidence type="ECO:0000256" key="4">
    <source>
        <dbReference type="ARBA" id="ARBA00022679"/>
    </source>
</evidence>
<dbReference type="InterPro" id="IPR004358">
    <property type="entry name" value="Sig_transdc_His_kin-like_C"/>
</dbReference>
<dbReference type="PANTHER" id="PTHR43047">
    <property type="entry name" value="TWO-COMPONENT HISTIDINE PROTEIN KINASE"/>
    <property type="match status" value="1"/>
</dbReference>
<comment type="catalytic activity">
    <reaction evidence="1">
        <text>ATP + protein L-histidine = ADP + protein N-phospho-L-histidine.</text>
        <dbReference type="EC" id="2.7.13.3"/>
    </reaction>
</comment>
<gene>
    <name evidence="9" type="ORF">GCM10007924_28810</name>
</gene>
<dbReference type="SMART" id="SM00091">
    <property type="entry name" value="PAS"/>
    <property type="match status" value="2"/>
</dbReference>
<dbReference type="SUPFAM" id="SSF47384">
    <property type="entry name" value="Homodimeric domain of signal transducing histidine kinase"/>
    <property type="match status" value="1"/>
</dbReference>
<evidence type="ECO:0000259" key="6">
    <source>
        <dbReference type="PROSITE" id="PS50109"/>
    </source>
</evidence>
<dbReference type="InterPro" id="IPR036097">
    <property type="entry name" value="HisK_dim/P_sf"/>
</dbReference>
<dbReference type="SMART" id="SM00388">
    <property type="entry name" value="HisKA"/>
    <property type="match status" value="1"/>
</dbReference>
<dbReference type="CDD" id="cd00130">
    <property type="entry name" value="PAS"/>
    <property type="match status" value="2"/>
</dbReference>
<dbReference type="SUPFAM" id="SSF55874">
    <property type="entry name" value="ATPase domain of HSP90 chaperone/DNA topoisomerase II/histidine kinase"/>
    <property type="match status" value="1"/>
</dbReference>
<reference evidence="9" key="2">
    <citation type="submission" date="2023-01" db="EMBL/GenBank/DDBJ databases">
        <title>Draft genome sequence of Sneathiella chinensis strain NBRC 103408.</title>
        <authorList>
            <person name="Sun Q."/>
            <person name="Mori K."/>
        </authorList>
    </citation>
    <scope>NUCLEOTIDE SEQUENCE</scope>
    <source>
        <strain evidence="9">NBRC 103408</strain>
    </source>
</reference>
<dbReference type="EC" id="2.7.13.3" evidence="2"/>
<dbReference type="Gene3D" id="1.10.287.130">
    <property type="match status" value="1"/>
</dbReference>
<dbReference type="Gene3D" id="3.30.565.10">
    <property type="entry name" value="Histidine kinase-like ATPase, C-terminal domain"/>
    <property type="match status" value="1"/>
</dbReference>
<dbReference type="InterPro" id="IPR003661">
    <property type="entry name" value="HisK_dim/P_dom"/>
</dbReference>
<dbReference type="PRINTS" id="PR00344">
    <property type="entry name" value="BCTRLSENSOR"/>
</dbReference>
<dbReference type="SMART" id="SM00387">
    <property type="entry name" value="HATPase_c"/>
    <property type="match status" value="1"/>
</dbReference>
<dbReference type="Pfam" id="PF00512">
    <property type="entry name" value="HisKA"/>
    <property type="match status" value="1"/>
</dbReference>
<feature type="domain" description="PAS" evidence="7">
    <location>
        <begin position="163"/>
        <end position="222"/>
    </location>
</feature>
<dbReference type="Pfam" id="PF13426">
    <property type="entry name" value="PAS_9"/>
    <property type="match status" value="1"/>
</dbReference>
<dbReference type="PANTHER" id="PTHR43047:SF72">
    <property type="entry name" value="OSMOSENSING HISTIDINE PROTEIN KINASE SLN1"/>
    <property type="match status" value="1"/>
</dbReference>
<dbReference type="InterPro" id="IPR000014">
    <property type="entry name" value="PAS"/>
</dbReference>
<feature type="domain" description="Histidine kinase" evidence="6">
    <location>
        <begin position="306"/>
        <end position="523"/>
    </location>
</feature>
<sequence>MYGMEWGMRVAFEIDTEVGFSRDFDVSCGEHSKEAGNGKVDDTSLFLTLANQMPDAVIVHIDGNIVFANDKAAPLFGVKSTDSLIGCNLLEFVHPNDQEMVFARISGIMEERLSLTPMEYTIRRQSGGACLIESRGAPVAWGNRLAAQVVFRDLSVREEKDELLRTLSSAVEQCPDSVIVTDRKGCVEYVNPQFAVRTGYSLEEVRGGSLAFLQKRSTPRDQFITMIREVRQGRIWRGEYRNLTKHGQEYWAQVSVSPVVDKNGTICHYVGIMKDTTDRKVAEDRLKQALREAEVANTAKSAFLANMSHEFRTPLNAIIGFSTLLRSCSKTMTPEKIEEYASYALESGEHMLRLVNDLLDLAKIEGNHLELEDNEFQISGVIDSAVRMIADKEGEGKCDLDVTIREDFVLHADMRRIRQIVLNLLSNAVKFSCGEQVSVEVGLEDGPKIIIRDTGIGMTEEQLRIALCPFGQAEGGAFTKKYEGAGLGLPLAANLAELHGGHLTLESSVGEGTTVTLRLPEGRLAHS</sequence>
<proteinExistence type="predicted"/>
<dbReference type="InterPro" id="IPR035965">
    <property type="entry name" value="PAS-like_dom_sf"/>
</dbReference>
<feature type="domain" description="PAC" evidence="8">
    <location>
        <begin position="236"/>
        <end position="288"/>
    </location>
</feature>
<dbReference type="SUPFAM" id="SSF55785">
    <property type="entry name" value="PYP-like sensor domain (PAS domain)"/>
    <property type="match status" value="2"/>
</dbReference>
<keyword evidence="10" id="KW-1185">Reference proteome</keyword>
<feature type="domain" description="PAS" evidence="7">
    <location>
        <begin position="41"/>
        <end position="112"/>
    </location>
</feature>
<accession>A0ABQ5U8Z8</accession>
<dbReference type="PROSITE" id="PS50109">
    <property type="entry name" value="HIS_KIN"/>
    <property type="match status" value="1"/>
</dbReference>
<evidence type="ECO:0000256" key="1">
    <source>
        <dbReference type="ARBA" id="ARBA00000085"/>
    </source>
</evidence>
<evidence type="ECO:0000259" key="8">
    <source>
        <dbReference type="PROSITE" id="PS50113"/>
    </source>
</evidence>
<dbReference type="EMBL" id="BSNF01000008">
    <property type="protein sequence ID" value="GLQ07660.1"/>
    <property type="molecule type" value="Genomic_DNA"/>
</dbReference>
<name>A0ABQ5U8Z8_9PROT</name>
<dbReference type="InterPro" id="IPR013767">
    <property type="entry name" value="PAS_fold"/>
</dbReference>
<comment type="caution">
    <text evidence="9">The sequence shown here is derived from an EMBL/GenBank/DDBJ whole genome shotgun (WGS) entry which is preliminary data.</text>
</comment>
<keyword evidence="4" id="KW-0808">Transferase</keyword>
<dbReference type="InterPro" id="IPR003594">
    <property type="entry name" value="HATPase_dom"/>
</dbReference>
<evidence type="ECO:0000256" key="2">
    <source>
        <dbReference type="ARBA" id="ARBA00012438"/>
    </source>
</evidence>
<dbReference type="Proteomes" id="UP001161409">
    <property type="component" value="Unassembled WGS sequence"/>
</dbReference>
<dbReference type="SMART" id="SM00086">
    <property type="entry name" value="PAC"/>
    <property type="match status" value="2"/>
</dbReference>
<protein>
    <recommendedName>
        <fullName evidence="2">histidine kinase</fullName>
        <ecNumber evidence="2">2.7.13.3</ecNumber>
    </recommendedName>
</protein>
<dbReference type="Pfam" id="PF02518">
    <property type="entry name" value="HATPase_c"/>
    <property type="match status" value="1"/>
</dbReference>
<evidence type="ECO:0000313" key="10">
    <source>
        <dbReference type="Proteomes" id="UP001161409"/>
    </source>
</evidence>
<reference evidence="9" key="1">
    <citation type="journal article" date="2014" name="Int. J. Syst. Evol. Microbiol.">
        <title>Complete genome of a new Firmicutes species belonging to the dominant human colonic microbiota ('Ruminococcus bicirculans') reveals two chromosomes and a selective capacity to utilize plant glucans.</title>
        <authorList>
            <consortium name="NISC Comparative Sequencing Program"/>
            <person name="Wegmann U."/>
            <person name="Louis P."/>
            <person name="Goesmann A."/>
            <person name="Henrissat B."/>
            <person name="Duncan S.H."/>
            <person name="Flint H.J."/>
        </authorList>
    </citation>
    <scope>NUCLEOTIDE SEQUENCE</scope>
    <source>
        <strain evidence="9">NBRC 103408</strain>
    </source>
</reference>
<dbReference type="InterPro" id="IPR000700">
    <property type="entry name" value="PAS-assoc_C"/>
</dbReference>
<dbReference type="NCBIfam" id="TIGR00229">
    <property type="entry name" value="sensory_box"/>
    <property type="match status" value="2"/>
</dbReference>
<organism evidence="9 10">
    <name type="scientific">Sneathiella chinensis</name>
    <dbReference type="NCBI Taxonomy" id="349750"/>
    <lineage>
        <taxon>Bacteria</taxon>
        <taxon>Pseudomonadati</taxon>
        <taxon>Pseudomonadota</taxon>
        <taxon>Alphaproteobacteria</taxon>
        <taxon>Sneathiellales</taxon>
        <taxon>Sneathiellaceae</taxon>
        <taxon>Sneathiella</taxon>
    </lineage>
</organism>
<dbReference type="InterPro" id="IPR005467">
    <property type="entry name" value="His_kinase_dom"/>
</dbReference>
<dbReference type="Pfam" id="PF00989">
    <property type="entry name" value="PAS"/>
    <property type="match status" value="1"/>
</dbReference>
<dbReference type="InterPro" id="IPR036890">
    <property type="entry name" value="HATPase_C_sf"/>
</dbReference>
<dbReference type="InterPro" id="IPR001610">
    <property type="entry name" value="PAC"/>
</dbReference>
<dbReference type="CDD" id="cd00082">
    <property type="entry name" value="HisKA"/>
    <property type="match status" value="1"/>
</dbReference>
<dbReference type="Gene3D" id="3.30.450.20">
    <property type="entry name" value="PAS domain"/>
    <property type="match status" value="2"/>
</dbReference>
<evidence type="ECO:0000256" key="5">
    <source>
        <dbReference type="ARBA" id="ARBA00022777"/>
    </source>
</evidence>
<evidence type="ECO:0000256" key="3">
    <source>
        <dbReference type="ARBA" id="ARBA00022553"/>
    </source>
</evidence>
<evidence type="ECO:0000313" key="9">
    <source>
        <dbReference type="EMBL" id="GLQ07660.1"/>
    </source>
</evidence>
<evidence type="ECO:0000259" key="7">
    <source>
        <dbReference type="PROSITE" id="PS50112"/>
    </source>
</evidence>
<keyword evidence="5" id="KW-0418">Kinase</keyword>
<dbReference type="PROSITE" id="PS50113">
    <property type="entry name" value="PAC"/>
    <property type="match status" value="1"/>
</dbReference>